<organism evidence="1 2">
    <name type="scientific">Veronia nyctiphanis</name>
    <dbReference type="NCBI Taxonomy" id="1278244"/>
    <lineage>
        <taxon>Bacteria</taxon>
        <taxon>Pseudomonadati</taxon>
        <taxon>Pseudomonadota</taxon>
        <taxon>Gammaproteobacteria</taxon>
        <taxon>Vibrionales</taxon>
        <taxon>Vibrionaceae</taxon>
        <taxon>Veronia</taxon>
    </lineage>
</organism>
<dbReference type="OrthoDB" id="5720638at2"/>
<dbReference type="SUPFAM" id="SSF141072">
    <property type="entry name" value="CalX-like"/>
    <property type="match status" value="1"/>
</dbReference>
<name>A0A4Q0Y4N8_9GAMM</name>
<dbReference type="RefSeq" id="WP_145964548.1">
    <property type="nucleotide sequence ID" value="NZ_PEIB01000122.1"/>
</dbReference>
<dbReference type="InterPro" id="IPR038081">
    <property type="entry name" value="CalX-like_sf"/>
</dbReference>
<evidence type="ECO:0000313" key="2">
    <source>
        <dbReference type="Proteomes" id="UP000290287"/>
    </source>
</evidence>
<keyword evidence="2" id="KW-1185">Reference proteome</keyword>
<accession>A0A4Q0Y4N8</accession>
<evidence type="ECO:0000313" key="1">
    <source>
        <dbReference type="EMBL" id="RXJ65130.1"/>
    </source>
</evidence>
<dbReference type="Proteomes" id="UP000290287">
    <property type="component" value="Unassembled WGS sequence"/>
</dbReference>
<sequence>MQGDVTLPAGETQVTVYLLPKDDNVFETNTNIGFDVSYNGMTLRADGDKEATVNDDADAPSIASVSNVTVT</sequence>
<comment type="caution">
    <text evidence="1">The sequence shown here is derived from an EMBL/GenBank/DDBJ whole genome shotgun (WGS) entry which is preliminary data.</text>
</comment>
<protein>
    <submittedName>
        <fullName evidence="1">Uncharacterized protein</fullName>
    </submittedName>
</protein>
<dbReference type="EMBL" id="PEIB01000122">
    <property type="protein sequence ID" value="RXJ65130.1"/>
    <property type="molecule type" value="Genomic_DNA"/>
</dbReference>
<dbReference type="AlphaFoldDB" id="A0A4Q0Y4N8"/>
<feature type="non-terminal residue" evidence="1">
    <location>
        <position position="71"/>
    </location>
</feature>
<gene>
    <name evidence="1" type="ORF">CS022_24860</name>
</gene>
<proteinExistence type="predicted"/>
<reference evidence="1 2" key="1">
    <citation type="submission" date="2017-10" db="EMBL/GenBank/DDBJ databases">
        <title>Nyctiphanis sp. nov., isolated from the stomach of the euphausiid Nyctiphanes simplex (Hansen, 1911) in the Gulf of California.</title>
        <authorList>
            <person name="Gomez-Gil B."/>
            <person name="Aguilar-Mendez M."/>
            <person name="Lopez-Cortes A."/>
            <person name="Gomez-Gutierrez J."/>
            <person name="Roque A."/>
            <person name="Lang E."/>
            <person name="Gonzalez-Castillo A."/>
        </authorList>
    </citation>
    <scope>NUCLEOTIDE SEQUENCE [LARGE SCALE GENOMIC DNA]</scope>
    <source>
        <strain evidence="1 2">CAIM 600</strain>
    </source>
</reference>